<keyword evidence="2" id="KW-0812">Transmembrane</keyword>
<proteinExistence type="predicted"/>
<accession>F8PGQ1</accession>
<keyword evidence="4" id="KW-1185">Reference proteome</keyword>
<keyword evidence="2" id="KW-1133">Transmembrane helix</keyword>
<dbReference type="HOGENOM" id="CLU_1046489_0_0_1"/>
<sequence length="266" mass="29961">MFTMYRITLLWYRSYIVELSTVQFTNTSNWFIIIVHKWQVSGHFKSSRRGTTGRVIKFVYEEGWLIAGAGVGYSACIFVWGPLEPLQVLKLLIGYNELQTVGTLNMQKYSRESLYCYQDILDPKRQYQACSRCHCGDQSSQCVWVEASDETMSKKPTHNSQETAEREASDKNAADKLDVTSEAHKDSNLHIELPDLAETGSKSVKPTARNESEIGRSGCIGLITCFALLVTIIAVLLMMQILEEDGMGTLEEIVEALVPDIDVEVK</sequence>
<evidence type="ECO:0000256" key="1">
    <source>
        <dbReference type="SAM" id="MobiDB-lite"/>
    </source>
</evidence>
<evidence type="ECO:0000256" key="2">
    <source>
        <dbReference type="SAM" id="Phobius"/>
    </source>
</evidence>
<gene>
    <name evidence="3" type="ORF">SERLA73DRAFT_149204</name>
</gene>
<dbReference type="AlphaFoldDB" id="F8PGQ1"/>
<dbReference type="EMBL" id="GL945474">
    <property type="protein sequence ID" value="EGO04853.1"/>
    <property type="molecule type" value="Genomic_DNA"/>
</dbReference>
<name>F8PGQ1_SERL3</name>
<keyword evidence="2" id="KW-0472">Membrane</keyword>
<organism evidence="4">
    <name type="scientific">Serpula lacrymans var. lacrymans (strain S7.3)</name>
    <name type="common">Dry rot fungus</name>
    <dbReference type="NCBI Taxonomy" id="936435"/>
    <lineage>
        <taxon>Eukaryota</taxon>
        <taxon>Fungi</taxon>
        <taxon>Dikarya</taxon>
        <taxon>Basidiomycota</taxon>
        <taxon>Agaricomycotina</taxon>
        <taxon>Agaricomycetes</taxon>
        <taxon>Agaricomycetidae</taxon>
        <taxon>Boletales</taxon>
        <taxon>Coniophorineae</taxon>
        <taxon>Serpulaceae</taxon>
        <taxon>Serpula</taxon>
    </lineage>
</organism>
<protein>
    <submittedName>
        <fullName evidence="3">Uncharacterized protein</fullName>
    </submittedName>
</protein>
<dbReference type="InParanoid" id="F8PGQ1"/>
<dbReference type="Proteomes" id="UP000008063">
    <property type="component" value="Unassembled WGS sequence"/>
</dbReference>
<reference evidence="4" key="1">
    <citation type="journal article" date="2011" name="Science">
        <title>The plant cell wall-decomposing machinery underlies the functional diversity of forest fungi.</title>
        <authorList>
            <person name="Eastwood D.C."/>
            <person name="Floudas D."/>
            <person name="Binder M."/>
            <person name="Majcherczyk A."/>
            <person name="Schneider P."/>
            <person name="Aerts A."/>
            <person name="Asiegbu F.O."/>
            <person name="Baker S.E."/>
            <person name="Barry K."/>
            <person name="Bendiksby M."/>
            <person name="Blumentritt M."/>
            <person name="Coutinho P.M."/>
            <person name="Cullen D."/>
            <person name="de Vries R.P."/>
            <person name="Gathman A."/>
            <person name="Goodell B."/>
            <person name="Henrissat B."/>
            <person name="Ihrmark K."/>
            <person name="Kauserud H."/>
            <person name="Kohler A."/>
            <person name="LaButti K."/>
            <person name="Lapidus A."/>
            <person name="Lavin J.L."/>
            <person name="Lee Y.-H."/>
            <person name="Lindquist E."/>
            <person name="Lilly W."/>
            <person name="Lucas S."/>
            <person name="Morin E."/>
            <person name="Murat C."/>
            <person name="Oguiza J.A."/>
            <person name="Park J."/>
            <person name="Pisabarro A.G."/>
            <person name="Riley R."/>
            <person name="Rosling A."/>
            <person name="Salamov A."/>
            <person name="Schmidt O."/>
            <person name="Schmutz J."/>
            <person name="Skrede I."/>
            <person name="Stenlid J."/>
            <person name="Wiebenga A."/>
            <person name="Xie X."/>
            <person name="Kuees U."/>
            <person name="Hibbett D.S."/>
            <person name="Hoffmeister D."/>
            <person name="Hoegberg N."/>
            <person name="Martin F."/>
            <person name="Grigoriev I.V."/>
            <person name="Watkinson S.C."/>
        </authorList>
    </citation>
    <scope>NUCLEOTIDE SEQUENCE [LARGE SCALE GENOMIC DNA]</scope>
    <source>
        <strain evidence="4">strain S7.3</strain>
    </source>
</reference>
<feature type="transmembrane region" description="Helical" evidence="2">
    <location>
        <begin position="219"/>
        <end position="242"/>
    </location>
</feature>
<evidence type="ECO:0000313" key="3">
    <source>
        <dbReference type="EMBL" id="EGO04853.1"/>
    </source>
</evidence>
<feature type="compositionally biased region" description="Basic and acidic residues" evidence="1">
    <location>
        <begin position="163"/>
        <end position="193"/>
    </location>
</feature>
<feature type="region of interest" description="Disordered" evidence="1">
    <location>
        <begin position="153"/>
        <end position="209"/>
    </location>
</feature>
<evidence type="ECO:0000313" key="4">
    <source>
        <dbReference type="Proteomes" id="UP000008063"/>
    </source>
</evidence>